<keyword evidence="3" id="KW-1185">Reference proteome</keyword>
<accession>A0A4S8JFH3</accession>
<evidence type="ECO:0000313" key="2">
    <source>
        <dbReference type="EMBL" id="THU60591.1"/>
    </source>
</evidence>
<feature type="compositionally biased region" description="Basic and acidic residues" evidence="1">
    <location>
        <begin position="15"/>
        <end position="33"/>
    </location>
</feature>
<dbReference type="Proteomes" id="UP000317650">
    <property type="component" value="Chromosome 7"/>
</dbReference>
<feature type="region of interest" description="Disordered" evidence="1">
    <location>
        <begin position="65"/>
        <end position="87"/>
    </location>
</feature>
<dbReference type="EMBL" id="PYDT01000005">
    <property type="protein sequence ID" value="THU60591.1"/>
    <property type="molecule type" value="Genomic_DNA"/>
</dbReference>
<feature type="region of interest" description="Disordered" evidence="1">
    <location>
        <begin position="1"/>
        <end position="33"/>
    </location>
</feature>
<protein>
    <submittedName>
        <fullName evidence="2">Uncharacterized protein</fullName>
    </submittedName>
</protein>
<comment type="caution">
    <text evidence="2">The sequence shown here is derived from an EMBL/GenBank/DDBJ whole genome shotgun (WGS) entry which is preliminary data.</text>
</comment>
<organism evidence="2 3">
    <name type="scientific">Musa balbisiana</name>
    <name type="common">Banana</name>
    <dbReference type="NCBI Taxonomy" id="52838"/>
    <lineage>
        <taxon>Eukaryota</taxon>
        <taxon>Viridiplantae</taxon>
        <taxon>Streptophyta</taxon>
        <taxon>Embryophyta</taxon>
        <taxon>Tracheophyta</taxon>
        <taxon>Spermatophyta</taxon>
        <taxon>Magnoliopsida</taxon>
        <taxon>Liliopsida</taxon>
        <taxon>Zingiberales</taxon>
        <taxon>Musaceae</taxon>
        <taxon>Musa</taxon>
    </lineage>
</organism>
<evidence type="ECO:0000256" key="1">
    <source>
        <dbReference type="SAM" id="MobiDB-lite"/>
    </source>
</evidence>
<reference evidence="2 3" key="1">
    <citation type="journal article" date="2019" name="Nat. Plants">
        <title>Genome sequencing of Musa balbisiana reveals subgenome evolution and function divergence in polyploid bananas.</title>
        <authorList>
            <person name="Yao X."/>
        </authorList>
    </citation>
    <scope>NUCLEOTIDE SEQUENCE [LARGE SCALE GENOMIC DNA]</scope>
    <source>
        <strain evidence="3">cv. DH-PKW</strain>
        <tissue evidence="2">Leaves</tissue>
    </source>
</reference>
<sequence length="105" mass="10944">MAHVQSTILGLSSGGEERVGKGGREERKSGVFTRDAERVAQSWGLFDDNGTKKGLCAFAASSRNVNGGGWGDNEGPSASGLPTPKRLHLPLLHFDPAASGPRCAP</sequence>
<dbReference type="AlphaFoldDB" id="A0A4S8JFH3"/>
<evidence type="ECO:0000313" key="3">
    <source>
        <dbReference type="Proteomes" id="UP000317650"/>
    </source>
</evidence>
<feature type="compositionally biased region" description="Polar residues" evidence="1">
    <location>
        <begin position="1"/>
        <end position="10"/>
    </location>
</feature>
<proteinExistence type="predicted"/>
<name>A0A4S8JFH3_MUSBA</name>
<gene>
    <name evidence="2" type="ORF">C4D60_Mb07t14390</name>
</gene>